<accession>D4ATX9</accession>
<feature type="compositionally biased region" description="Polar residues" evidence="7">
    <location>
        <begin position="916"/>
        <end position="927"/>
    </location>
</feature>
<evidence type="ECO:0000256" key="7">
    <source>
        <dbReference type="SAM" id="MobiDB-lite"/>
    </source>
</evidence>
<keyword evidence="11" id="KW-1185">Reference proteome</keyword>
<dbReference type="InterPro" id="IPR010308">
    <property type="entry name" value="TRP_C"/>
</dbReference>
<organism evidence="10 11">
    <name type="scientific">Arthroderma benhamiae (strain ATCC MYA-4681 / CBS 112371)</name>
    <name type="common">Trichophyton mentagrophytes</name>
    <dbReference type="NCBI Taxonomy" id="663331"/>
    <lineage>
        <taxon>Eukaryota</taxon>
        <taxon>Fungi</taxon>
        <taxon>Dikarya</taxon>
        <taxon>Ascomycota</taxon>
        <taxon>Pezizomycotina</taxon>
        <taxon>Eurotiomycetes</taxon>
        <taxon>Eurotiomycetidae</taxon>
        <taxon>Onygenales</taxon>
        <taxon>Arthrodermataceae</taxon>
        <taxon>Trichophyton</taxon>
    </lineage>
</organism>
<dbReference type="EMBL" id="ABSU01000010">
    <property type="protein sequence ID" value="EFE33432.1"/>
    <property type="molecule type" value="Genomic_DNA"/>
</dbReference>
<feature type="transmembrane region" description="Helical" evidence="8">
    <location>
        <begin position="773"/>
        <end position="799"/>
    </location>
</feature>
<feature type="transmembrane region" description="Helical" evidence="8">
    <location>
        <begin position="681"/>
        <end position="702"/>
    </location>
</feature>
<dbReference type="HOGENOM" id="CLU_010226_1_0_1"/>
<dbReference type="STRING" id="663331.D4ATX9"/>
<evidence type="ECO:0000256" key="4">
    <source>
        <dbReference type="ARBA" id="ARBA00022729"/>
    </source>
</evidence>
<feature type="transmembrane region" description="Helical" evidence="8">
    <location>
        <begin position="620"/>
        <end position="641"/>
    </location>
</feature>
<dbReference type="Pfam" id="PF06011">
    <property type="entry name" value="TRP"/>
    <property type="match status" value="1"/>
</dbReference>
<feature type="compositionally biased region" description="Polar residues" evidence="7">
    <location>
        <begin position="895"/>
        <end position="908"/>
    </location>
</feature>
<dbReference type="eggNOG" id="ENOG502QSVZ">
    <property type="taxonomic scope" value="Eukaryota"/>
</dbReference>
<comment type="similarity">
    <text evidence="2">Belongs to the transient receptor potential (TRP) ion channel family.</text>
</comment>
<dbReference type="GO" id="GO:0055085">
    <property type="term" value="P:transmembrane transport"/>
    <property type="evidence" value="ECO:0007669"/>
    <property type="project" value="TreeGrafter"/>
</dbReference>
<comment type="subcellular location">
    <subcellularLocation>
        <location evidence="1">Membrane</location>
        <topology evidence="1">Multi-pass membrane protein</topology>
    </subcellularLocation>
</comment>
<dbReference type="Pfam" id="PF14558">
    <property type="entry name" value="TRP_N"/>
    <property type="match status" value="1"/>
</dbReference>
<sequence length="972" mass="107583">MKPADKQTERRTITITITSHTPFSLSRCLSLSQSSSFSSLPLLFLSLSLSYFLTLQRLPSDAKKEKKREKRTSSFLTDIQDFKDFNDLDFSFISNFTFFLTLITLPPYYFSSLSSSSSPSPRPLPPTTLDCTETLTRSHQHGHQIEVSLADFAGDDDAQLLRHHHHHQPHHRPDLNLKPPAKTGHPHTTHQHSRQTPAKMHLTPLLSFLFALLSFSRLAAGLKLIESKSLTPCTNTATQNNADFTASEFNIAFTPENRTLRVNFHGVSSIKGFVNARIELFAYGYPALDQRFDPCKSGLDLQGLCPMTAGPIDLMTDFVDVSDEVINKVPDWLLGIAYNVPDIDAKFRAYIYAADSGSTIACFEGQLSNAKTVYHRTVGWIVAVIAGIGLIASAITSGLGHSNTAAHVAANALSLFSFLQAQAMIGLTSVTLPPVVQAWTQNFQWSMGIIHVTFIQNICTWYQRATGGTPTNVLNSPSTTSIQIKKRSMEYMRNVVFTYPNGLTKRVNNEPTVGETINNIVLRGIERVAYRAKMETTNVFMTGLLFFVIFVTFVVLLVTAFKGFCEIAAKKGWMKSDKFQDFRNGWKIVMRGILFRLTLIGFPQMAILCLWEFTQVDSPAIVVLAVVMLLSIIGSLGWAAFKVINLAKKSVQMHKNPAYILYSDPSALNKWGFLYVQYRATAYYCVVPLLAYILIKSMFIGLAQKAPYVQAISLLIIELGVLVGVSILRPWMDKKTNIFNISIAAVNFFNVILLLFFSEIFKLPGLVVGVMGVAFFVINAVFALILLILVLIASGYAILSKNPDTRYQPMRDDRGSFIKSHTQLTTELDALGATARGEGKFNEFEDDSTSLSGQSNTRTPIDTHHPANDSHRPGQGYPNRPVHSPVDPSVPLFPSSASTHSGHSQRTNMPPGYQQPAFQDSASTHSSPYRHHPSPAPGGYNASPYPRTGSANPHAARSQNNASPWQRGAGYD</sequence>
<dbReference type="GO" id="GO:0009272">
    <property type="term" value="P:fungal-type cell wall biogenesis"/>
    <property type="evidence" value="ECO:0007669"/>
    <property type="project" value="TreeGrafter"/>
</dbReference>
<comment type="caution">
    <text evidence="10">The sequence shown here is derived from an EMBL/GenBank/DDBJ whole genome shotgun (WGS) entry which is preliminary data.</text>
</comment>
<feature type="transmembrane region" description="Helical" evidence="8">
    <location>
        <begin position="708"/>
        <end position="728"/>
    </location>
</feature>
<feature type="transmembrane region" description="Helical" evidence="8">
    <location>
        <begin position="90"/>
        <end position="110"/>
    </location>
</feature>
<feature type="compositionally biased region" description="Polar residues" evidence="7">
    <location>
        <begin position="849"/>
        <end position="860"/>
    </location>
</feature>
<dbReference type="AlphaFoldDB" id="D4ATX9"/>
<dbReference type="OMA" id="EFRNGWR"/>
<feature type="region of interest" description="Disordered" evidence="7">
    <location>
        <begin position="163"/>
        <end position="197"/>
    </location>
</feature>
<keyword evidence="3 8" id="KW-0812">Transmembrane</keyword>
<feature type="transmembrane region" description="Helical" evidence="8">
    <location>
        <begin position="740"/>
        <end position="761"/>
    </location>
</feature>
<protein>
    <submittedName>
        <fullName evidence="10">DUF907 domain protein</fullName>
    </submittedName>
</protein>
<evidence type="ECO:0000259" key="9">
    <source>
        <dbReference type="SMART" id="SM01320"/>
    </source>
</evidence>
<dbReference type="KEGG" id="abe:ARB_07792"/>
<feature type="compositionally biased region" description="Basic residues" evidence="7">
    <location>
        <begin position="184"/>
        <end position="193"/>
    </location>
</feature>
<name>D4ATX9_ARTBC</name>
<dbReference type="SMART" id="SM01320">
    <property type="entry name" value="TRP_N"/>
    <property type="match status" value="1"/>
</dbReference>
<evidence type="ECO:0000313" key="10">
    <source>
        <dbReference type="EMBL" id="EFE33432.1"/>
    </source>
</evidence>
<evidence type="ECO:0000256" key="1">
    <source>
        <dbReference type="ARBA" id="ARBA00004141"/>
    </source>
</evidence>
<evidence type="ECO:0000256" key="6">
    <source>
        <dbReference type="ARBA" id="ARBA00023136"/>
    </source>
</evidence>
<dbReference type="PANTHER" id="PTHR31145:SF2">
    <property type="entry name" value="FLAVIN CARRIER PROTEIN 2"/>
    <property type="match status" value="1"/>
</dbReference>
<keyword evidence="5 8" id="KW-1133">Transmembrane helix</keyword>
<feature type="compositionally biased region" description="Basic and acidic residues" evidence="7">
    <location>
        <begin position="861"/>
        <end position="872"/>
    </location>
</feature>
<dbReference type="InterPro" id="IPR032800">
    <property type="entry name" value="TRP_N"/>
</dbReference>
<feature type="transmembrane region" description="Helical" evidence="8">
    <location>
        <begin position="593"/>
        <end position="614"/>
    </location>
</feature>
<keyword evidence="6 8" id="KW-0472">Membrane</keyword>
<keyword evidence="4" id="KW-0732">Signal</keyword>
<dbReference type="PANTHER" id="PTHR31145">
    <property type="entry name" value="INTEGRAL MEMBRANE PROTEIN (AFU_ORTHOLOGUE AFUA_7G01610)"/>
    <property type="match status" value="1"/>
</dbReference>
<dbReference type="GeneID" id="9521489"/>
<feature type="region of interest" description="Disordered" evidence="7">
    <location>
        <begin position="841"/>
        <end position="972"/>
    </location>
</feature>
<feature type="region of interest" description="Disordered" evidence="7">
    <location>
        <begin position="115"/>
        <end position="137"/>
    </location>
</feature>
<dbReference type="GO" id="GO:0016020">
    <property type="term" value="C:membrane"/>
    <property type="evidence" value="ECO:0007669"/>
    <property type="project" value="UniProtKB-SubCell"/>
</dbReference>
<evidence type="ECO:0000256" key="3">
    <source>
        <dbReference type="ARBA" id="ARBA00022692"/>
    </source>
</evidence>
<feature type="transmembrane region" description="Helical" evidence="8">
    <location>
        <begin position="377"/>
        <end position="395"/>
    </location>
</feature>
<gene>
    <name evidence="10" type="ORF">ARB_07792</name>
</gene>
<evidence type="ECO:0000256" key="8">
    <source>
        <dbReference type="SAM" id="Phobius"/>
    </source>
</evidence>
<feature type="domain" description="ML-like" evidence="9">
    <location>
        <begin position="223"/>
        <end position="374"/>
    </location>
</feature>
<feature type="transmembrane region" description="Helical" evidence="8">
    <location>
        <begin position="39"/>
        <end position="58"/>
    </location>
</feature>
<dbReference type="InterPro" id="IPR040241">
    <property type="entry name" value="TRP_Flc/Pkd2-like"/>
</dbReference>
<evidence type="ECO:0000256" key="5">
    <source>
        <dbReference type="ARBA" id="ARBA00022989"/>
    </source>
</evidence>
<evidence type="ECO:0000313" key="11">
    <source>
        <dbReference type="Proteomes" id="UP000008866"/>
    </source>
</evidence>
<feature type="transmembrane region" description="Helical" evidence="8">
    <location>
        <begin position="539"/>
        <end position="561"/>
    </location>
</feature>
<dbReference type="RefSeq" id="XP_003014072.1">
    <property type="nucleotide sequence ID" value="XM_003014026.1"/>
</dbReference>
<reference evidence="11" key="1">
    <citation type="journal article" date="2011" name="Genome Biol.">
        <title>Comparative and functional genomics provide insights into the pathogenicity of dermatophytic fungi.</title>
        <authorList>
            <person name="Burmester A."/>
            <person name="Shelest E."/>
            <person name="Gloeckner G."/>
            <person name="Heddergott C."/>
            <person name="Schindler S."/>
            <person name="Staib P."/>
            <person name="Heidel A."/>
            <person name="Felder M."/>
            <person name="Petzold A."/>
            <person name="Szafranski K."/>
            <person name="Feuermann M."/>
            <person name="Pedruzzi I."/>
            <person name="Priebe S."/>
            <person name="Groth M."/>
            <person name="Winkler R."/>
            <person name="Li W."/>
            <person name="Kniemeyer O."/>
            <person name="Schroeckh V."/>
            <person name="Hertweck C."/>
            <person name="Hube B."/>
            <person name="White T.C."/>
            <person name="Platzer M."/>
            <person name="Guthke R."/>
            <person name="Heitman J."/>
            <person name="Woestemeyer J."/>
            <person name="Zipfel P.F."/>
            <person name="Monod M."/>
            <person name="Brakhage A.A."/>
        </authorList>
    </citation>
    <scope>NUCLEOTIDE SEQUENCE [LARGE SCALE GENOMIC DNA]</scope>
    <source>
        <strain evidence="11">ATCC MYA-4681 / CBS 112371</strain>
    </source>
</reference>
<evidence type="ECO:0000256" key="2">
    <source>
        <dbReference type="ARBA" id="ARBA00010642"/>
    </source>
</evidence>
<proteinExistence type="inferred from homology"/>
<dbReference type="Proteomes" id="UP000008866">
    <property type="component" value="Unassembled WGS sequence"/>
</dbReference>